<feature type="region of interest" description="Disordered" evidence="1">
    <location>
        <begin position="247"/>
        <end position="298"/>
    </location>
</feature>
<dbReference type="AlphaFoldDB" id="A0AAE9DE51"/>
<proteinExistence type="predicted"/>
<feature type="compositionally biased region" description="Polar residues" evidence="1">
    <location>
        <begin position="280"/>
        <end position="289"/>
    </location>
</feature>
<accession>A0AAE9DE51</accession>
<organism evidence="2 3">
    <name type="scientific">Caenorhabditis briggsae</name>
    <dbReference type="NCBI Taxonomy" id="6238"/>
    <lineage>
        <taxon>Eukaryota</taxon>
        <taxon>Metazoa</taxon>
        <taxon>Ecdysozoa</taxon>
        <taxon>Nematoda</taxon>
        <taxon>Chromadorea</taxon>
        <taxon>Rhabditida</taxon>
        <taxon>Rhabditina</taxon>
        <taxon>Rhabditomorpha</taxon>
        <taxon>Rhabditoidea</taxon>
        <taxon>Rhabditidae</taxon>
        <taxon>Peloderinae</taxon>
        <taxon>Caenorhabditis</taxon>
    </lineage>
</organism>
<dbReference type="EMBL" id="CP090893">
    <property type="protein sequence ID" value="ULU02346.1"/>
    <property type="molecule type" value="Genomic_DNA"/>
</dbReference>
<gene>
    <name evidence="2" type="ORF">L3Y34_002134</name>
</gene>
<evidence type="ECO:0000256" key="1">
    <source>
        <dbReference type="SAM" id="MobiDB-lite"/>
    </source>
</evidence>
<evidence type="ECO:0000313" key="3">
    <source>
        <dbReference type="Proteomes" id="UP000827892"/>
    </source>
</evidence>
<evidence type="ECO:0000313" key="2">
    <source>
        <dbReference type="EMBL" id="ULU02346.1"/>
    </source>
</evidence>
<dbReference type="Proteomes" id="UP000827892">
    <property type="component" value="Chromosome III"/>
</dbReference>
<protein>
    <submittedName>
        <fullName evidence="2">Uncharacterized protein</fullName>
    </submittedName>
</protein>
<name>A0AAE9DE51_CAEBR</name>
<sequence length="298" mass="34043">MLPNQQKNNRMNQSPCKQMTQLTSNFKQFSNQQNSNYQQQFYNFDSLNNSSQRIDDIHYYVREPNGKRPFPTEFELDMEYVPRTKRRYDKISACLESFSISNDKPNPINLESSSDEEMDEVTVPEYDEEIESTSTPVVVEPDDEPAVAKKIRLDGSLQKYLEKCKQDPYAFLPKTETLKGNEVAIWQPTILVSPKNDNNMFGRIQEIDDEEEERLNEEIKSRIIENEGMVDEDTSRQEETIGIVELGSGSDHSDIGSSWSSPIPSPIGSSTHIVELDPGSPNSLTNGSVSDEEMMEFD</sequence>
<feature type="compositionally biased region" description="Low complexity" evidence="1">
    <location>
        <begin position="247"/>
        <end position="270"/>
    </location>
</feature>
<reference evidence="2 3" key="1">
    <citation type="submission" date="2022-05" db="EMBL/GenBank/DDBJ databases">
        <title>Chromosome-level reference genomes for two strains of Caenorhabditis briggsae: an improved platform for comparative genomics.</title>
        <authorList>
            <person name="Stevens L."/>
            <person name="Andersen E.C."/>
        </authorList>
    </citation>
    <scope>NUCLEOTIDE SEQUENCE [LARGE SCALE GENOMIC DNA]</scope>
    <source>
        <strain evidence="2">QX1410_ONT</strain>
        <tissue evidence="2">Whole-organism</tissue>
    </source>
</reference>